<feature type="transmembrane region" description="Helical" evidence="5">
    <location>
        <begin position="156"/>
        <end position="173"/>
    </location>
</feature>
<gene>
    <name evidence="7" type="ORF">BKE38_21750</name>
</gene>
<name>A0A1V2GX44_9PROT</name>
<accession>A0A1V2GX44</accession>
<evidence type="ECO:0000313" key="7">
    <source>
        <dbReference type="EMBL" id="ONG48657.1"/>
    </source>
</evidence>
<dbReference type="PANTHER" id="PTHR37422">
    <property type="entry name" value="TEICHURONIC ACID BIOSYNTHESIS PROTEIN TUAE"/>
    <property type="match status" value="1"/>
</dbReference>
<dbReference type="InterPro" id="IPR051533">
    <property type="entry name" value="WaaL-like"/>
</dbReference>
<keyword evidence="2 5" id="KW-0812">Transmembrane</keyword>
<evidence type="ECO:0000313" key="8">
    <source>
        <dbReference type="Proteomes" id="UP000188879"/>
    </source>
</evidence>
<feature type="transmembrane region" description="Helical" evidence="5">
    <location>
        <begin position="185"/>
        <end position="218"/>
    </location>
</feature>
<feature type="transmembrane region" description="Helical" evidence="5">
    <location>
        <begin position="115"/>
        <end position="136"/>
    </location>
</feature>
<feature type="transmembrane region" description="Helical" evidence="5">
    <location>
        <begin position="323"/>
        <end position="345"/>
    </location>
</feature>
<evidence type="ECO:0000256" key="3">
    <source>
        <dbReference type="ARBA" id="ARBA00022989"/>
    </source>
</evidence>
<feature type="transmembrane region" description="Helical" evidence="5">
    <location>
        <begin position="90"/>
        <end position="108"/>
    </location>
</feature>
<evidence type="ECO:0000256" key="4">
    <source>
        <dbReference type="ARBA" id="ARBA00023136"/>
    </source>
</evidence>
<evidence type="ECO:0000259" key="6">
    <source>
        <dbReference type="Pfam" id="PF04932"/>
    </source>
</evidence>
<keyword evidence="8" id="KW-1185">Reference proteome</keyword>
<dbReference type="EMBL" id="MLCO01000241">
    <property type="protein sequence ID" value="ONG48657.1"/>
    <property type="molecule type" value="Genomic_DNA"/>
</dbReference>
<protein>
    <recommendedName>
        <fullName evidence="6">O-antigen ligase-related domain-containing protein</fullName>
    </recommendedName>
</protein>
<evidence type="ECO:0000256" key="5">
    <source>
        <dbReference type="SAM" id="Phobius"/>
    </source>
</evidence>
<dbReference type="Pfam" id="PF04932">
    <property type="entry name" value="Wzy_C"/>
    <property type="match status" value="1"/>
</dbReference>
<evidence type="ECO:0000256" key="1">
    <source>
        <dbReference type="ARBA" id="ARBA00004141"/>
    </source>
</evidence>
<feature type="transmembrane region" description="Helical" evidence="5">
    <location>
        <begin position="59"/>
        <end position="78"/>
    </location>
</feature>
<dbReference type="AlphaFoldDB" id="A0A1V2GX44"/>
<feature type="domain" description="O-antigen ligase-related" evidence="6">
    <location>
        <begin position="185"/>
        <end position="330"/>
    </location>
</feature>
<dbReference type="InterPro" id="IPR007016">
    <property type="entry name" value="O-antigen_ligase-rel_domated"/>
</dbReference>
<dbReference type="Proteomes" id="UP000188879">
    <property type="component" value="Unassembled WGS sequence"/>
</dbReference>
<evidence type="ECO:0000256" key="2">
    <source>
        <dbReference type="ARBA" id="ARBA00022692"/>
    </source>
</evidence>
<reference evidence="7 8" key="1">
    <citation type="submission" date="2016-10" db="EMBL/GenBank/DDBJ databases">
        <title>Draft Genome sequence of Roseomonas sp. strain M3.</title>
        <authorList>
            <person name="Subhash Y."/>
            <person name="Lee S."/>
        </authorList>
    </citation>
    <scope>NUCLEOTIDE SEQUENCE [LARGE SCALE GENOMIC DNA]</scope>
    <source>
        <strain evidence="7 8">M3</strain>
    </source>
</reference>
<proteinExistence type="predicted"/>
<keyword evidence="3 5" id="KW-1133">Transmembrane helix</keyword>
<sequence length="412" mass="45119">MLICIGIFLYAGARIALNANDPTENLGNVDPLNTLFQLVILAGSLVATAFHWRQSARLALRFWPFLVLVAMMMASSLWSQSPANSFRRSLAFITMMLFVASGVAAFGITRMMRLILGTVLFIVVASLGEVVLRPQIGFDTGDYANAIRGVFVQKNGFGMALLGGAMALSYLVLERKRLRWTDGAILLALLVMLVLSRSTTSLLLTMMTAAATVAFLWLDRGGFWMAAIWLALALAAVIAPLIYAAIGSEGLFEILGKDSSLTGRVYIWAGVWEAIGDRPLLGYGYSAFWIIGSPGVNAIWAAVQWEVPTAHSGYLEVLLQLGWIGAALVIAMALGTALYAGMALFRGPRRRGMWMLLQLVILLILNYSESALLNPDLQTVFWIMMLLALQERPPTPRPTPEWRRRGFVAVRG</sequence>
<comment type="subcellular location">
    <subcellularLocation>
        <location evidence="1">Membrane</location>
        <topology evidence="1">Multi-pass membrane protein</topology>
    </subcellularLocation>
</comment>
<dbReference type="PANTHER" id="PTHR37422:SF17">
    <property type="entry name" value="O-ANTIGEN LIGASE"/>
    <property type="match status" value="1"/>
</dbReference>
<dbReference type="GO" id="GO:0016020">
    <property type="term" value="C:membrane"/>
    <property type="evidence" value="ECO:0007669"/>
    <property type="project" value="UniProtKB-SubCell"/>
</dbReference>
<organism evidence="7 8">
    <name type="scientific">Teichococcus deserti</name>
    <dbReference type="NCBI Taxonomy" id="1817963"/>
    <lineage>
        <taxon>Bacteria</taxon>
        <taxon>Pseudomonadati</taxon>
        <taxon>Pseudomonadota</taxon>
        <taxon>Alphaproteobacteria</taxon>
        <taxon>Acetobacterales</taxon>
        <taxon>Roseomonadaceae</taxon>
        <taxon>Roseomonas</taxon>
    </lineage>
</organism>
<feature type="transmembrane region" description="Helical" evidence="5">
    <location>
        <begin position="280"/>
        <end position="303"/>
    </location>
</feature>
<comment type="caution">
    <text evidence="7">The sequence shown here is derived from an EMBL/GenBank/DDBJ whole genome shotgun (WGS) entry which is preliminary data.</text>
</comment>
<keyword evidence="4 5" id="KW-0472">Membrane</keyword>
<feature type="transmembrane region" description="Helical" evidence="5">
    <location>
        <begin position="224"/>
        <end position="246"/>
    </location>
</feature>
<feature type="transmembrane region" description="Helical" evidence="5">
    <location>
        <begin position="34"/>
        <end position="52"/>
    </location>
</feature>